<dbReference type="GO" id="GO:0016020">
    <property type="term" value="C:membrane"/>
    <property type="evidence" value="ECO:0007669"/>
    <property type="project" value="InterPro"/>
</dbReference>
<dbReference type="Pfam" id="PF02518">
    <property type="entry name" value="HATPase_c"/>
    <property type="match status" value="1"/>
</dbReference>
<dbReference type="SUPFAM" id="SSF55874">
    <property type="entry name" value="ATPase domain of HSP90 chaperone/DNA topoisomerase II/histidine kinase"/>
    <property type="match status" value="1"/>
</dbReference>
<feature type="transmembrane region" description="Helical" evidence="9">
    <location>
        <begin position="7"/>
        <end position="26"/>
    </location>
</feature>
<keyword evidence="7" id="KW-0067">ATP-binding</keyword>
<evidence type="ECO:0000259" key="10">
    <source>
        <dbReference type="SMART" id="SM00387"/>
    </source>
</evidence>
<dbReference type="SMART" id="SM00387">
    <property type="entry name" value="HATPase_c"/>
    <property type="match status" value="1"/>
</dbReference>
<keyword evidence="9" id="KW-0812">Transmembrane</keyword>
<evidence type="ECO:0000313" key="12">
    <source>
        <dbReference type="Proteomes" id="UP001147653"/>
    </source>
</evidence>
<keyword evidence="8" id="KW-0902">Two-component regulatory system</keyword>
<evidence type="ECO:0000256" key="4">
    <source>
        <dbReference type="ARBA" id="ARBA00022679"/>
    </source>
</evidence>
<dbReference type="InterPro" id="IPR011712">
    <property type="entry name" value="Sig_transdc_His_kin_sub3_dim/P"/>
</dbReference>
<gene>
    <name evidence="11" type="ORF">OJ997_25795</name>
</gene>
<keyword evidence="9" id="KW-0472">Membrane</keyword>
<dbReference type="GO" id="GO:0000155">
    <property type="term" value="F:phosphorelay sensor kinase activity"/>
    <property type="evidence" value="ECO:0007669"/>
    <property type="project" value="InterPro"/>
</dbReference>
<feature type="transmembrane region" description="Helical" evidence="9">
    <location>
        <begin position="108"/>
        <end position="125"/>
    </location>
</feature>
<keyword evidence="4" id="KW-0808">Transferase</keyword>
<keyword evidence="6 11" id="KW-0418">Kinase</keyword>
<feature type="domain" description="Histidine kinase/HSP90-like ATPase" evidence="10">
    <location>
        <begin position="271"/>
        <end position="359"/>
    </location>
</feature>
<comment type="catalytic activity">
    <reaction evidence="1">
        <text>ATP + protein L-histidine = ADP + protein N-phospho-L-histidine.</text>
        <dbReference type="EC" id="2.7.13.3"/>
    </reaction>
</comment>
<dbReference type="InterPro" id="IPR003594">
    <property type="entry name" value="HATPase_dom"/>
</dbReference>
<dbReference type="InterPro" id="IPR036890">
    <property type="entry name" value="HATPase_C_sf"/>
</dbReference>
<dbReference type="PANTHER" id="PTHR24421:SF10">
    <property type="entry name" value="NITRATE_NITRITE SENSOR PROTEIN NARQ"/>
    <property type="match status" value="1"/>
</dbReference>
<evidence type="ECO:0000256" key="9">
    <source>
        <dbReference type="SAM" id="Phobius"/>
    </source>
</evidence>
<protein>
    <recommendedName>
        <fullName evidence="2">histidine kinase</fullName>
        <ecNumber evidence="2">2.7.13.3</ecNumber>
    </recommendedName>
</protein>
<reference evidence="11" key="1">
    <citation type="submission" date="2022-10" db="EMBL/GenBank/DDBJ databases">
        <title>The WGS of Solirubrobacter phytolaccae KCTC 29190.</title>
        <authorList>
            <person name="Jiang Z."/>
        </authorList>
    </citation>
    <scope>NUCLEOTIDE SEQUENCE</scope>
    <source>
        <strain evidence="11">KCTC 29190</strain>
    </source>
</reference>
<evidence type="ECO:0000256" key="3">
    <source>
        <dbReference type="ARBA" id="ARBA00022553"/>
    </source>
</evidence>
<evidence type="ECO:0000256" key="7">
    <source>
        <dbReference type="ARBA" id="ARBA00022840"/>
    </source>
</evidence>
<dbReference type="AlphaFoldDB" id="A0A9X3NLL4"/>
<dbReference type="CDD" id="cd16917">
    <property type="entry name" value="HATPase_UhpB-NarQ-NarX-like"/>
    <property type="match status" value="1"/>
</dbReference>
<evidence type="ECO:0000256" key="2">
    <source>
        <dbReference type="ARBA" id="ARBA00012438"/>
    </source>
</evidence>
<evidence type="ECO:0000256" key="8">
    <source>
        <dbReference type="ARBA" id="ARBA00023012"/>
    </source>
</evidence>
<dbReference type="RefSeq" id="WP_270028161.1">
    <property type="nucleotide sequence ID" value="NZ_JAPDDP010000060.1"/>
</dbReference>
<feature type="transmembrane region" description="Helical" evidence="9">
    <location>
        <begin position="66"/>
        <end position="82"/>
    </location>
</feature>
<keyword evidence="9" id="KW-1133">Transmembrane helix</keyword>
<keyword evidence="5" id="KW-0547">Nucleotide-binding</keyword>
<dbReference type="Gene3D" id="1.20.5.1930">
    <property type="match status" value="1"/>
</dbReference>
<sequence>MKDGPPIALKAIGFIAAAAVLGSTLFTDPKPGLSGDGLLVAFAFVLMFAGLTLAFPTVLKRPATRLPGLVLTGVATLIFASVQPDSAGYAGVYFVVVIGGMALGPRAAAVICGGTVAGIVAIQLIEGESLALISGFLFSIAPWFFVMRLIRRLIARTDELAESRAAHAESAALAERGRVARELHDVLAHSLSALALQLEGARLLAQSKDSDPEVVESLQRAHHLATNGLTEARQAISALRGDDLPAIEDLAATFPGATFKTTGTPREPTSEAKLALYRTAQEALTNVRRHSASERVELSLAYAPDGTTLTVSDHGEHAPTSSGRGYGLTGMRERAELLGGRLNAGPTHDGFRVELWLPA</sequence>
<dbReference type="InterPro" id="IPR050482">
    <property type="entry name" value="Sensor_HK_TwoCompSys"/>
</dbReference>
<name>A0A9X3NLL4_9ACTN</name>
<feature type="transmembrane region" description="Helical" evidence="9">
    <location>
        <begin position="131"/>
        <end position="150"/>
    </location>
</feature>
<proteinExistence type="predicted"/>
<keyword evidence="3" id="KW-0597">Phosphoprotein</keyword>
<dbReference type="GO" id="GO:0046983">
    <property type="term" value="F:protein dimerization activity"/>
    <property type="evidence" value="ECO:0007669"/>
    <property type="project" value="InterPro"/>
</dbReference>
<comment type="caution">
    <text evidence="11">The sequence shown here is derived from an EMBL/GenBank/DDBJ whole genome shotgun (WGS) entry which is preliminary data.</text>
</comment>
<dbReference type="Proteomes" id="UP001147653">
    <property type="component" value="Unassembled WGS sequence"/>
</dbReference>
<dbReference type="PANTHER" id="PTHR24421">
    <property type="entry name" value="NITRATE/NITRITE SENSOR PROTEIN NARX-RELATED"/>
    <property type="match status" value="1"/>
</dbReference>
<evidence type="ECO:0000256" key="6">
    <source>
        <dbReference type="ARBA" id="ARBA00022777"/>
    </source>
</evidence>
<organism evidence="11 12">
    <name type="scientific">Solirubrobacter phytolaccae</name>
    <dbReference type="NCBI Taxonomy" id="1404360"/>
    <lineage>
        <taxon>Bacteria</taxon>
        <taxon>Bacillati</taxon>
        <taxon>Actinomycetota</taxon>
        <taxon>Thermoleophilia</taxon>
        <taxon>Solirubrobacterales</taxon>
        <taxon>Solirubrobacteraceae</taxon>
        <taxon>Solirubrobacter</taxon>
    </lineage>
</organism>
<dbReference type="EMBL" id="JAPDDP010000060">
    <property type="protein sequence ID" value="MDA0183747.1"/>
    <property type="molecule type" value="Genomic_DNA"/>
</dbReference>
<accession>A0A9X3NLL4</accession>
<keyword evidence="12" id="KW-1185">Reference proteome</keyword>
<evidence type="ECO:0000313" key="11">
    <source>
        <dbReference type="EMBL" id="MDA0183747.1"/>
    </source>
</evidence>
<dbReference type="EC" id="2.7.13.3" evidence="2"/>
<dbReference type="Gene3D" id="3.30.565.10">
    <property type="entry name" value="Histidine kinase-like ATPase, C-terminal domain"/>
    <property type="match status" value="1"/>
</dbReference>
<evidence type="ECO:0000256" key="1">
    <source>
        <dbReference type="ARBA" id="ARBA00000085"/>
    </source>
</evidence>
<evidence type="ECO:0000256" key="5">
    <source>
        <dbReference type="ARBA" id="ARBA00022741"/>
    </source>
</evidence>
<dbReference type="GO" id="GO:0005524">
    <property type="term" value="F:ATP binding"/>
    <property type="evidence" value="ECO:0007669"/>
    <property type="project" value="UniProtKB-KW"/>
</dbReference>
<feature type="transmembrane region" description="Helical" evidence="9">
    <location>
        <begin position="38"/>
        <end position="59"/>
    </location>
</feature>
<dbReference type="Pfam" id="PF07730">
    <property type="entry name" value="HisKA_3"/>
    <property type="match status" value="1"/>
</dbReference>